<reference evidence="1" key="1">
    <citation type="journal article" date="2014" name="Int. J. Syst. Evol. Microbiol.">
        <title>Complete genome sequence of Corynebacterium casei LMG S-19264T (=DSM 44701T), isolated from a smear-ripened cheese.</title>
        <authorList>
            <consortium name="US DOE Joint Genome Institute (JGI-PGF)"/>
            <person name="Walter F."/>
            <person name="Albersmeier A."/>
            <person name="Kalinowski J."/>
            <person name="Ruckert C."/>
        </authorList>
    </citation>
    <scope>NUCLEOTIDE SEQUENCE</scope>
    <source>
        <strain evidence="1">JCM 4714</strain>
    </source>
</reference>
<evidence type="ECO:0000313" key="2">
    <source>
        <dbReference type="Proteomes" id="UP000655443"/>
    </source>
</evidence>
<gene>
    <name evidence="1" type="ORF">GCM10010339_51820</name>
</gene>
<dbReference type="RefSeq" id="WP_189956030.1">
    <property type="nucleotide sequence ID" value="NZ_BMVG01000013.1"/>
</dbReference>
<dbReference type="AlphaFoldDB" id="A0A918YKN3"/>
<protein>
    <submittedName>
        <fullName evidence="1">Uncharacterized protein</fullName>
    </submittedName>
</protein>
<evidence type="ECO:0000313" key="1">
    <source>
        <dbReference type="EMBL" id="GHE07296.1"/>
    </source>
</evidence>
<sequence>MAGLEPYWNELLDAVRDDGTGNWLNVLAATGFQIHPHAKGLEFEIKYTPRSAAVGELGDYARMLLASEDLPQGVISPQWLVFGASTVEYWLLDGTEWSKRRKSGGTDVLKRKAHQVFRDPSTGTPLVQSTEDFVTDPERITVVLEDVGGSAGVVHKARAKGHYVDLATGIVFNLVESRCRVGDAEQIQLELEYGAHVYHATQEPAMESTPAELRAQLWNLHRLLNPRFDKAGLDTTVELKRDFVQTASAKQT</sequence>
<organism evidence="1 2">
    <name type="scientific">Streptomyces alanosinicus</name>
    <dbReference type="NCBI Taxonomy" id="68171"/>
    <lineage>
        <taxon>Bacteria</taxon>
        <taxon>Bacillati</taxon>
        <taxon>Actinomycetota</taxon>
        <taxon>Actinomycetes</taxon>
        <taxon>Kitasatosporales</taxon>
        <taxon>Streptomycetaceae</taxon>
        <taxon>Streptomyces</taxon>
    </lineage>
</organism>
<comment type="caution">
    <text evidence="1">The sequence shown here is derived from an EMBL/GenBank/DDBJ whole genome shotgun (WGS) entry which is preliminary data.</text>
</comment>
<accession>A0A918YKN3</accession>
<dbReference type="EMBL" id="BMVG01000013">
    <property type="protein sequence ID" value="GHE07296.1"/>
    <property type="molecule type" value="Genomic_DNA"/>
</dbReference>
<keyword evidence="2" id="KW-1185">Reference proteome</keyword>
<reference evidence="1" key="2">
    <citation type="submission" date="2020-09" db="EMBL/GenBank/DDBJ databases">
        <authorList>
            <person name="Sun Q."/>
            <person name="Ohkuma M."/>
        </authorList>
    </citation>
    <scope>NUCLEOTIDE SEQUENCE</scope>
    <source>
        <strain evidence="1">JCM 4714</strain>
    </source>
</reference>
<name>A0A918YKN3_9ACTN</name>
<proteinExistence type="predicted"/>
<dbReference type="Proteomes" id="UP000655443">
    <property type="component" value="Unassembled WGS sequence"/>
</dbReference>